<name>A0A183C9S8_GLOPA</name>
<sequence length="173" mass="19565">MEARSNEKGLKDDIIKFRYPKILGEVSKIKGEETQARGVLDGGAFVGVEINAKRAKFNFYAAGRLYHDDKKNTELEEPHQFEETFEIEARDVKKMDENDNICDEFLALKQLVDDNEHFKRDNDNERIQDLLGKGKESSSDSILLVLRPVTEGNDQKDSELFAVIGGANDGKAK</sequence>
<evidence type="ECO:0000313" key="1">
    <source>
        <dbReference type="Proteomes" id="UP000050741"/>
    </source>
</evidence>
<accession>A0A183C9S8</accession>
<dbReference type="AlphaFoldDB" id="A0A183C9S8"/>
<protein>
    <submittedName>
        <fullName evidence="2">Uncharacterized protein</fullName>
    </submittedName>
</protein>
<organism evidence="1 2">
    <name type="scientific">Globodera pallida</name>
    <name type="common">Potato cyst nematode worm</name>
    <name type="synonym">Heterodera pallida</name>
    <dbReference type="NCBI Taxonomy" id="36090"/>
    <lineage>
        <taxon>Eukaryota</taxon>
        <taxon>Metazoa</taxon>
        <taxon>Ecdysozoa</taxon>
        <taxon>Nematoda</taxon>
        <taxon>Chromadorea</taxon>
        <taxon>Rhabditida</taxon>
        <taxon>Tylenchina</taxon>
        <taxon>Tylenchomorpha</taxon>
        <taxon>Tylenchoidea</taxon>
        <taxon>Heteroderidae</taxon>
        <taxon>Heteroderinae</taxon>
        <taxon>Globodera</taxon>
    </lineage>
</organism>
<reference evidence="1" key="1">
    <citation type="submission" date="2014-05" db="EMBL/GenBank/DDBJ databases">
        <title>The genome and life-stage specific transcriptomes of Globodera pallida elucidate key aspects of plant parasitism by a cyst nematode.</title>
        <authorList>
            <person name="Cotton J.A."/>
            <person name="Lilley C.J."/>
            <person name="Jones L.M."/>
            <person name="Kikuchi T."/>
            <person name="Reid A.J."/>
            <person name="Thorpe P."/>
            <person name="Tsai I.J."/>
            <person name="Beasley H."/>
            <person name="Blok V."/>
            <person name="Cock P.J.A."/>
            <person name="Van den Akker S.E."/>
            <person name="Holroyd N."/>
            <person name="Hunt M."/>
            <person name="Mantelin S."/>
            <person name="Naghra H."/>
            <person name="Pain A."/>
            <person name="Palomares-Rius J.E."/>
            <person name="Zarowiecki M."/>
            <person name="Berriman M."/>
            <person name="Jones J.T."/>
            <person name="Urwin P.E."/>
        </authorList>
    </citation>
    <scope>NUCLEOTIDE SEQUENCE [LARGE SCALE GENOMIC DNA]</scope>
    <source>
        <strain evidence="1">Lindley</strain>
    </source>
</reference>
<dbReference type="Proteomes" id="UP000050741">
    <property type="component" value="Unassembled WGS sequence"/>
</dbReference>
<keyword evidence="1" id="KW-1185">Reference proteome</keyword>
<reference evidence="2" key="2">
    <citation type="submission" date="2016-06" db="UniProtKB">
        <authorList>
            <consortium name="WormBaseParasite"/>
        </authorList>
    </citation>
    <scope>IDENTIFICATION</scope>
</reference>
<evidence type="ECO:0000313" key="2">
    <source>
        <dbReference type="WBParaSite" id="GPLIN_000962600"/>
    </source>
</evidence>
<dbReference type="WBParaSite" id="GPLIN_000962600">
    <property type="protein sequence ID" value="GPLIN_000962600"/>
    <property type="gene ID" value="GPLIN_000962600"/>
</dbReference>
<proteinExistence type="predicted"/>